<dbReference type="InterPro" id="IPR000850">
    <property type="entry name" value="Adenylat/UMP-CMP_kin"/>
</dbReference>
<evidence type="ECO:0000256" key="3">
    <source>
        <dbReference type="ARBA" id="ARBA00022777"/>
    </source>
</evidence>
<dbReference type="SMART" id="SM00382">
    <property type="entry name" value="AAA"/>
    <property type="match status" value="2"/>
</dbReference>
<feature type="domain" description="AAA+ ATPase" evidence="6">
    <location>
        <begin position="29"/>
        <end position="286"/>
    </location>
</feature>
<sequence>MTTQEKTEEPPFVDIFNEDEAEKNFILSKPVCFVVFGKPGVGKTTLAQQITQAWKCIHVEALNTELCYIITEIPSLSQDAMTTLQQIELIKNLNLKPDIIINIKCPDYDLCQRISGQRQHSSTGYIYRRDQWDPEVIENRRKKRKEAQKEGKGEEEGEEEEEQEEEEAFLAEMQAVAEILQNIVQRPEDYLENIENMVKLYKDIMLHPLEEVMAEHDSQYLIELDGNQPPEELFMAVMDRFKYLNLKRAAILTKLQSAEEEISDTMENDELFRTLASYKLIAPRYRWRRSRWGRTCPVNLKEGNIFQGLPDFSVSFLGKIYCLSSEEALKTFLSNPRPYLLPPMPAPPFKVFIVGPQSSGKTTLSNLLAKHYKGKVVDYNKLVRPRFDKALEMLTKNTIAEATEAAIKTVKERLLTELQAKKQDVNIVLFTDEKETSETFALRSDEDSSRDVKLDSPKESAIEEVTADHPEVLSIIKETVQMAKSMNFEQPHEKYAEILDEVLQEVVEENKNRFYGAPKYGGWILDNFPTTRELWMALVDKGILPDLVICLLDTGNNGKYLLNRLYLENKPEIDSKILERLLDELLTKRKEEEEARKAKEEAMKIEEENRRLMEAMNVKAKGKHEII</sequence>
<feature type="domain" description="AAA+ ATPase" evidence="6">
    <location>
        <begin position="347"/>
        <end position="592"/>
    </location>
</feature>
<keyword evidence="2" id="KW-0547">Nucleotide-binding</keyword>
<evidence type="ECO:0000313" key="8">
    <source>
        <dbReference type="Proteomes" id="UP000694725"/>
    </source>
</evidence>
<evidence type="ECO:0000256" key="2">
    <source>
        <dbReference type="ARBA" id="ARBA00022741"/>
    </source>
</evidence>
<feature type="region of interest" description="Disordered" evidence="5">
    <location>
        <begin position="143"/>
        <end position="168"/>
    </location>
</feature>
<dbReference type="Ensembl" id="ENSSSCT00065100117.1">
    <property type="protein sequence ID" value="ENSSSCP00065043977.1"/>
    <property type="gene ID" value="ENSSSCG00065072799.1"/>
</dbReference>
<accession>A0A8D2A680</accession>
<evidence type="ECO:0000256" key="5">
    <source>
        <dbReference type="SAM" id="MobiDB-lite"/>
    </source>
</evidence>
<dbReference type="Proteomes" id="UP000694725">
    <property type="component" value="Unplaced"/>
</dbReference>
<dbReference type="InterPro" id="IPR003593">
    <property type="entry name" value="AAA+_ATPase"/>
</dbReference>
<dbReference type="InterPro" id="IPR027417">
    <property type="entry name" value="P-loop_NTPase"/>
</dbReference>
<proteinExistence type="predicted"/>
<evidence type="ECO:0000313" key="7">
    <source>
        <dbReference type="Ensembl" id="ENSSSCP00065043977.1"/>
    </source>
</evidence>
<dbReference type="GO" id="GO:0006139">
    <property type="term" value="P:nucleobase-containing compound metabolic process"/>
    <property type="evidence" value="ECO:0007669"/>
    <property type="project" value="InterPro"/>
</dbReference>
<evidence type="ECO:0000256" key="4">
    <source>
        <dbReference type="SAM" id="Coils"/>
    </source>
</evidence>
<dbReference type="GO" id="GO:0005524">
    <property type="term" value="F:ATP binding"/>
    <property type="evidence" value="ECO:0007669"/>
    <property type="project" value="InterPro"/>
</dbReference>
<keyword evidence="3" id="KW-0418">Kinase</keyword>
<organism evidence="7 8">
    <name type="scientific">Sus scrofa</name>
    <name type="common">Pig</name>
    <dbReference type="NCBI Taxonomy" id="9823"/>
    <lineage>
        <taxon>Eukaryota</taxon>
        <taxon>Metazoa</taxon>
        <taxon>Chordata</taxon>
        <taxon>Craniata</taxon>
        <taxon>Vertebrata</taxon>
        <taxon>Euteleostomi</taxon>
        <taxon>Mammalia</taxon>
        <taxon>Eutheria</taxon>
        <taxon>Laurasiatheria</taxon>
        <taxon>Artiodactyla</taxon>
        <taxon>Suina</taxon>
        <taxon>Suidae</taxon>
        <taxon>Sus</taxon>
    </lineage>
</organism>
<dbReference type="Gene3D" id="3.40.50.300">
    <property type="entry name" value="P-loop containing nucleotide triphosphate hydrolases"/>
    <property type="match status" value="3"/>
</dbReference>
<dbReference type="PANTHER" id="PTHR23359">
    <property type="entry name" value="NUCLEOTIDE KINASE"/>
    <property type="match status" value="1"/>
</dbReference>
<feature type="coiled-coil region" evidence="4">
    <location>
        <begin position="575"/>
        <end position="615"/>
    </location>
</feature>
<dbReference type="GO" id="GO:0019205">
    <property type="term" value="F:nucleobase-containing compound kinase activity"/>
    <property type="evidence" value="ECO:0007669"/>
    <property type="project" value="InterPro"/>
</dbReference>
<dbReference type="AlphaFoldDB" id="A0A8D2A680"/>
<keyword evidence="1" id="KW-0808">Transferase</keyword>
<keyword evidence="4" id="KW-0175">Coiled coil</keyword>
<protein>
    <recommendedName>
        <fullName evidence="6">AAA+ ATPase domain-containing protein</fullName>
    </recommendedName>
</protein>
<reference evidence="7" key="1">
    <citation type="submission" date="2025-08" db="UniProtKB">
        <authorList>
            <consortium name="Ensembl"/>
        </authorList>
    </citation>
    <scope>IDENTIFICATION</scope>
</reference>
<evidence type="ECO:0000259" key="6">
    <source>
        <dbReference type="SMART" id="SM00382"/>
    </source>
</evidence>
<dbReference type="SUPFAM" id="SSF52540">
    <property type="entry name" value="P-loop containing nucleoside triphosphate hydrolases"/>
    <property type="match status" value="2"/>
</dbReference>
<evidence type="ECO:0000256" key="1">
    <source>
        <dbReference type="ARBA" id="ARBA00022679"/>
    </source>
</evidence>
<name>A0A8D2A680_PIG</name>
<feature type="compositionally biased region" description="Acidic residues" evidence="5">
    <location>
        <begin position="155"/>
        <end position="168"/>
    </location>
</feature>